<dbReference type="FunFam" id="1.25.70.10:FF:000017">
    <property type="entry name" value="Transcription termination factor MTEF18, mitochondrial"/>
    <property type="match status" value="1"/>
</dbReference>
<dbReference type="GO" id="GO:0003676">
    <property type="term" value="F:nucleic acid binding"/>
    <property type="evidence" value="ECO:0007669"/>
    <property type="project" value="InterPro"/>
</dbReference>
<dbReference type="InterPro" id="IPR008936">
    <property type="entry name" value="Rho_GTPase_activation_prot"/>
</dbReference>
<evidence type="ECO:0000256" key="1">
    <source>
        <dbReference type="ARBA" id="ARBA00006857"/>
    </source>
</evidence>
<evidence type="ECO:0000256" key="2">
    <source>
        <dbReference type="ARBA" id="ARBA00007692"/>
    </source>
</evidence>
<dbReference type="Pfam" id="PF02536">
    <property type="entry name" value="mTERF"/>
    <property type="match status" value="1"/>
</dbReference>
<accession>A0AAV5FBM6</accession>
<sequence>MGAYTYVSELWRKKQSDVMRFVQRVRCWEYRQQPAIVRLTRPTRPDKARRLGYKAKQGYVVYRVRVRRGGRKRPVPKGIVYGKPKHQGITQLKFQRNKRSVAEERAGRKLGGLRVLNSYWVNEDSTYKYFEVILVDVAHKAIRNDPRINACNLFAQRHVVLMPLAESPQWRRKATDFFSTSSFKLKQAGQSAGDNIADAAGKVGSVVKSRWAVFQEARQRRPPGETVQERFITAAATTSVLLRKGISETKEKVAVGKVKVEEAAKKTADKSKTILNNIERWQKGVASTDVFGVPIEATVQREQSGKAVPLVLVRCADYLVISGLNNEYLFKSEGGRKILQQLVSLYNEDSGASLPEGVSPIDVGALVKCYLASIPEPLTTFALYDELRDARVSIPDLRNILKKLPNVNYMTLEFVTALLLRVSRKSSLNKMDSRSLAVEFAPLIMWRQGDAGTDLRNHLKLTLKPPPKIVDTTSNSATWDLLDEDDEDASSQIPLDDASPPDYSSIEQSNAVEQSRHAAPRRAPLPAIPLHWRNGAGAAAEAAELAVVPPPPRGRPGRARAAVSEYLHSTRGLAASLADSIAAHSPRSLLAFLATLPTVPRTIPTADLQGHFRRYLAFNPLNELPFFLESIGVPPHAAVPRSDLMFLDDHPNLLDAVAALVHFGFPWSRLGVLFPTVLFSVDSDLISSRLASLEARVHRLPRVAIIAVCLTFPLLMEGDLPDGDQLVKDLGAAFRSLGPDLGSRNDIDAFSGVCRRIKMFYDAGAEVGSIGGLVGDSCRVFLELSEKRISQRLAFFKELGMTGTELGRFLLTNAWVFDLEFFDVVISVPEYLRRIGLPKDEINAALRKYPYVVGKNRLENLPRVLRAMELDSQFLEMISAGRDNLRYLTQDFVLEDDSYDTEVERAFLDSIAKVKAEKKVEHVDNKLEFLKSIGYGENEIAARLVRVLHSTQDLLQERFNFLLGRGIEYKMLCRMLSVSPKIVNQGKEALKRKLDYLTEELGYSLEYLECFPAFLCFDLENRVKPRYMMLQWLQGHGLLKKTLAPATVLANSEKRFISSLYIMHPAAPKVWLECFSSRTHMEDYLNNLLPQHPDNN</sequence>
<organism evidence="10 11">
    <name type="scientific">Eleusine coracana subsp. coracana</name>
    <dbReference type="NCBI Taxonomy" id="191504"/>
    <lineage>
        <taxon>Eukaryota</taxon>
        <taxon>Viridiplantae</taxon>
        <taxon>Streptophyta</taxon>
        <taxon>Embryophyta</taxon>
        <taxon>Tracheophyta</taxon>
        <taxon>Spermatophyta</taxon>
        <taxon>Magnoliopsida</taxon>
        <taxon>Liliopsida</taxon>
        <taxon>Poales</taxon>
        <taxon>Poaceae</taxon>
        <taxon>PACMAD clade</taxon>
        <taxon>Chloridoideae</taxon>
        <taxon>Cynodonteae</taxon>
        <taxon>Eleusininae</taxon>
        <taxon>Eleusine</taxon>
    </lineage>
</organism>
<dbReference type="Gene3D" id="1.10.555.10">
    <property type="entry name" value="Rho GTPase activation protein"/>
    <property type="match status" value="1"/>
</dbReference>
<keyword evidence="4" id="KW-0809">Transit peptide</keyword>
<evidence type="ECO:0000259" key="9">
    <source>
        <dbReference type="PROSITE" id="PS50238"/>
    </source>
</evidence>
<dbReference type="InterPro" id="IPR000198">
    <property type="entry name" value="RhoGAP_dom"/>
</dbReference>
<dbReference type="CDD" id="cd00159">
    <property type="entry name" value="RhoGAP"/>
    <property type="match status" value="1"/>
</dbReference>
<evidence type="ECO:0000313" key="11">
    <source>
        <dbReference type="Proteomes" id="UP001054889"/>
    </source>
</evidence>
<dbReference type="GO" id="GO:0006412">
    <property type="term" value="P:translation"/>
    <property type="evidence" value="ECO:0007669"/>
    <property type="project" value="InterPro"/>
</dbReference>
<dbReference type="GO" id="GO:0003735">
    <property type="term" value="F:structural constituent of ribosome"/>
    <property type="evidence" value="ECO:0007669"/>
    <property type="project" value="InterPro"/>
</dbReference>
<evidence type="ECO:0000256" key="8">
    <source>
        <dbReference type="SAM" id="MobiDB-lite"/>
    </source>
</evidence>
<dbReference type="GO" id="GO:0006353">
    <property type="term" value="P:DNA-templated transcription termination"/>
    <property type="evidence" value="ECO:0007669"/>
    <property type="project" value="UniProtKB-KW"/>
</dbReference>
<keyword evidence="6 7" id="KW-0687">Ribonucleoprotein</keyword>
<keyword evidence="11" id="KW-1185">Reference proteome</keyword>
<evidence type="ECO:0000256" key="5">
    <source>
        <dbReference type="ARBA" id="ARBA00022980"/>
    </source>
</evidence>
<dbReference type="InterPro" id="IPR038538">
    <property type="entry name" value="MTERF_sf"/>
</dbReference>
<keyword evidence="3" id="KW-0806">Transcription termination</keyword>
<dbReference type="Pfam" id="PF00620">
    <property type="entry name" value="RhoGAP"/>
    <property type="match status" value="1"/>
</dbReference>
<dbReference type="PANTHER" id="PTHR47367">
    <property type="entry name" value="AUXIN-REGULATED PROTEIN-LIKE"/>
    <property type="match status" value="1"/>
</dbReference>
<dbReference type="AlphaFoldDB" id="A0AAV5FBM6"/>
<dbReference type="PANTHER" id="PTHR47367:SF1">
    <property type="entry name" value="OS07G0486500 PROTEIN"/>
    <property type="match status" value="1"/>
</dbReference>
<dbReference type="Gene3D" id="3.40.1120.10">
    <property type="entry name" value="Ribosomal protein l15e"/>
    <property type="match status" value="1"/>
</dbReference>
<dbReference type="SUPFAM" id="SSF48350">
    <property type="entry name" value="GTPase activation domain, GAP"/>
    <property type="match status" value="1"/>
</dbReference>
<evidence type="ECO:0000256" key="7">
    <source>
        <dbReference type="RuleBase" id="RU000663"/>
    </source>
</evidence>
<dbReference type="GO" id="GO:0007165">
    <property type="term" value="P:signal transduction"/>
    <property type="evidence" value="ECO:0007669"/>
    <property type="project" value="InterPro"/>
</dbReference>
<dbReference type="FunFam" id="3.40.1120.10:FF:000001">
    <property type="entry name" value="Ribosomal protein L15"/>
    <property type="match status" value="1"/>
</dbReference>
<dbReference type="InterPro" id="IPR003690">
    <property type="entry name" value="MTERF"/>
</dbReference>
<gene>
    <name evidence="10" type="primary">gb20822</name>
    <name evidence="10" type="ORF">PR202_gb20822</name>
</gene>
<reference evidence="10" key="2">
    <citation type="submission" date="2021-12" db="EMBL/GenBank/DDBJ databases">
        <title>Resequencing data analysis of finger millet.</title>
        <authorList>
            <person name="Hatakeyama M."/>
            <person name="Aluri S."/>
            <person name="Balachadran M.T."/>
            <person name="Sivarajan S.R."/>
            <person name="Poveda L."/>
            <person name="Shimizu-Inatsugi R."/>
            <person name="Schlapbach R."/>
            <person name="Sreeman S.M."/>
            <person name="Shimizu K.K."/>
        </authorList>
    </citation>
    <scope>NUCLEOTIDE SEQUENCE</scope>
</reference>
<evidence type="ECO:0000256" key="6">
    <source>
        <dbReference type="ARBA" id="ARBA00023274"/>
    </source>
</evidence>
<dbReference type="Gene3D" id="1.25.70.10">
    <property type="entry name" value="Transcription termination factor 3, mitochondrial"/>
    <property type="match status" value="2"/>
</dbReference>
<feature type="domain" description="Rho-GAP" evidence="9">
    <location>
        <begin position="293"/>
        <end position="470"/>
    </location>
</feature>
<keyword evidence="3" id="KW-0805">Transcription regulation</keyword>
<keyword evidence="3" id="KW-0804">Transcription</keyword>
<reference evidence="10" key="1">
    <citation type="journal article" date="2018" name="DNA Res.">
        <title>Multiple hybrid de novo genome assembly of finger millet, an orphan allotetraploid crop.</title>
        <authorList>
            <person name="Hatakeyama M."/>
            <person name="Aluri S."/>
            <person name="Balachadran M.T."/>
            <person name="Sivarajan S.R."/>
            <person name="Patrignani A."/>
            <person name="Gruter S."/>
            <person name="Poveda L."/>
            <person name="Shimizu-Inatsugi R."/>
            <person name="Baeten J."/>
            <person name="Francoijs K.J."/>
            <person name="Nataraja K.N."/>
            <person name="Reddy Y.A.N."/>
            <person name="Phadnis S."/>
            <person name="Ravikumar R.L."/>
            <person name="Schlapbach R."/>
            <person name="Sreeman S.M."/>
            <person name="Shimizu K.K."/>
        </authorList>
    </citation>
    <scope>NUCLEOTIDE SEQUENCE</scope>
</reference>
<evidence type="ECO:0000313" key="10">
    <source>
        <dbReference type="EMBL" id="GJN32322.1"/>
    </source>
</evidence>
<comment type="similarity">
    <text evidence="1 7">Belongs to the eukaryotic ribosomal protein eL15 family.</text>
</comment>
<feature type="region of interest" description="Disordered" evidence="8">
    <location>
        <begin position="486"/>
        <end position="520"/>
    </location>
</feature>
<dbReference type="InterPro" id="IPR020925">
    <property type="entry name" value="Ribosomal_eL15_CS"/>
</dbReference>
<dbReference type="InterPro" id="IPR024794">
    <property type="entry name" value="Rbsml_eL15_core_dom_sf"/>
</dbReference>
<dbReference type="SUPFAM" id="SSF54189">
    <property type="entry name" value="Ribosomal proteins S24e, L23 and L15e"/>
    <property type="match status" value="1"/>
</dbReference>
<dbReference type="SMART" id="SM00324">
    <property type="entry name" value="RhoGAP"/>
    <property type="match status" value="1"/>
</dbReference>
<dbReference type="EMBL" id="BQKI01000084">
    <property type="protein sequence ID" value="GJN32322.1"/>
    <property type="molecule type" value="Genomic_DNA"/>
</dbReference>
<dbReference type="InterPro" id="IPR000439">
    <property type="entry name" value="Ribosomal_eL15"/>
</dbReference>
<dbReference type="GO" id="GO:0005840">
    <property type="term" value="C:ribosome"/>
    <property type="evidence" value="ECO:0007669"/>
    <property type="project" value="UniProtKB-KW"/>
</dbReference>
<dbReference type="GO" id="GO:1990904">
    <property type="term" value="C:ribonucleoprotein complex"/>
    <property type="evidence" value="ECO:0007669"/>
    <property type="project" value="UniProtKB-KW"/>
</dbReference>
<dbReference type="SMART" id="SM00733">
    <property type="entry name" value="Mterf"/>
    <property type="match status" value="5"/>
</dbReference>
<evidence type="ECO:0000256" key="4">
    <source>
        <dbReference type="ARBA" id="ARBA00022946"/>
    </source>
</evidence>
<name>A0AAV5FBM6_ELECO</name>
<comment type="caution">
    <text evidence="10">The sequence shown here is derived from an EMBL/GenBank/DDBJ whole genome shotgun (WGS) entry which is preliminary data.</text>
</comment>
<dbReference type="InterPro" id="IPR012678">
    <property type="entry name" value="Ribosomal_uL23/eL15/eS24_sf"/>
</dbReference>
<protein>
    <recommendedName>
        <fullName evidence="7">Ribosomal protein L15</fullName>
    </recommendedName>
</protein>
<dbReference type="PROSITE" id="PS01194">
    <property type="entry name" value="RIBOSOMAL_L15E"/>
    <property type="match status" value="1"/>
</dbReference>
<dbReference type="Proteomes" id="UP001054889">
    <property type="component" value="Unassembled WGS sequence"/>
</dbReference>
<keyword evidence="5 7" id="KW-0689">Ribosomal protein</keyword>
<dbReference type="SMART" id="SM01384">
    <property type="entry name" value="Ribosomal_L15e"/>
    <property type="match status" value="1"/>
</dbReference>
<evidence type="ECO:0000256" key="3">
    <source>
        <dbReference type="ARBA" id="ARBA00022472"/>
    </source>
</evidence>
<proteinExistence type="inferred from homology"/>
<dbReference type="PROSITE" id="PS50238">
    <property type="entry name" value="RHOGAP"/>
    <property type="match status" value="1"/>
</dbReference>
<dbReference type="Pfam" id="PF00827">
    <property type="entry name" value="Ribosomal_L15e"/>
    <property type="match status" value="1"/>
</dbReference>
<comment type="similarity">
    <text evidence="2">Belongs to the mTERF family.</text>
</comment>